<dbReference type="PANTHER" id="PTHR32060:SF30">
    <property type="entry name" value="CARBOXY-TERMINAL PROCESSING PROTEASE CTPA"/>
    <property type="match status" value="1"/>
</dbReference>
<dbReference type="CDD" id="cd07561">
    <property type="entry name" value="Peptidase_S41_CPP_like"/>
    <property type="match status" value="1"/>
</dbReference>
<dbReference type="SUPFAM" id="SSF52096">
    <property type="entry name" value="ClpP/crotonase"/>
    <property type="match status" value="1"/>
</dbReference>
<proteinExistence type="predicted"/>
<dbReference type="InterPro" id="IPR029045">
    <property type="entry name" value="ClpP/crotonase-like_dom_sf"/>
</dbReference>
<evidence type="ECO:0000313" key="3">
    <source>
        <dbReference type="Proteomes" id="UP000616201"/>
    </source>
</evidence>
<dbReference type="InterPro" id="IPR005151">
    <property type="entry name" value="Tail-specific_protease"/>
</dbReference>
<dbReference type="Gene3D" id="3.90.226.10">
    <property type="entry name" value="2-enoyl-CoA Hydratase, Chain A, domain 1"/>
    <property type="match status" value="1"/>
</dbReference>
<accession>A0A928YPW1</accession>
<dbReference type="Gene3D" id="2.30.42.10">
    <property type="match status" value="1"/>
</dbReference>
<protein>
    <submittedName>
        <fullName evidence="2">Peptidase S41</fullName>
    </submittedName>
</protein>
<evidence type="ECO:0000313" key="2">
    <source>
        <dbReference type="EMBL" id="MBE8713309.1"/>
    </source>
</evidence>
<dbReference type="PANTHER" id="PTHR32060">
    <property type="entry name" value="TAIL-SPECIFIC PROTEASE"/>
    <property type="match status" value="1"/>
</dbReference>
<sequence>MKLTYFPIVFAAIMLFVSGCKKDSVERQTYEDDPKENLLKDSVFYWTKVYSLWETSLPPKDIDDLLIQSTLRDYTKYFETAEDVLESLKALTPNDPSTGNPIDRFSFIDREGVVSGEIQDAVATSYGMYLFYLNRSTDNNADLYVRMVDAGSPAANAGIKRGTRIKSINGNSAIDYNTQAGQNFKFVNDALNSSSMTLVISNQGESDKTVSIQSTLYSFNPILSAKVITQGTKKVGYLAFSSFVDVYSSGIPNQMYTRFENIFASFQSEGINELIIDLRYNGGGSTNTAEYLADRIAPTATNGQPMYTYKVNKLLQDEGLTAEGEAFGPVKFNKIGSINLPKVYFLVTSSTASASELLMNVLEPYMNVQLIGTFGSGGVKENTYGKPVGFFGFEPVLGNSEVELYATSFQMFNSKGFGDYFGGLVPDQNTYEDFLKDFGDPEEGLIAEALYHIQNNRYYNTNSATSKIASKDRLNSNKVIGLKAIGENASSKGMFKFDNKKVRIR</sequence>
<dbReference type="GO" id="GO:0007165">
    <property type="term" value="P:signal transduction"/>
    <property type="evidence" value="ECO:0007669"/>
    <property type="project" value="TreeGrafter"/>
</dbReference>
<dbReference type="AlphaFoldDB" id="A0A928YPW1"/>
<reference evidence="2" key="1">
    <citation type="submission" date="2018-02" db="EMBL/GenBank/DDBJ databases">
        <authorList>
            <person name="Vasarhelyi B.M."/>
            <person name="Deshmukh S."/>
            <person name="Balint B."/>
            <person name="Kukolya J."/>
        </authorList>
    </citation>
    <scope>NUCLEOTIDE SEQUENCE</scope>
    <source>
        <strain evidence="2">KB22</strain>
    </source>
</reference>
<name>A0A928YPW1_9SPHI</name>
<feature type="domain" description="Tail specific protease" evidence="1">
    <location>
        <begin position="234"/>
        <end position="380"/>
    </location>
</feature>
<comment type="caution">
    <text evidence="2">The sequence shown here is derived from an EMBL/GenBank/DDBJ whole genome shotgun (WGS) entry which is preliminary data.</text>
</comment>
<gene>
    <name evidence="2" type="ORF">C4F49_06425</name>
</gene>
<dbReference type="GO" id="GO:0006508">
    <property type="term" value="P:proteolysis"/>
    <property type="evidence" value="ECO:0007669"/>
    <property type="project" value="InterPro"/>
</dbReference>
<dbReference type="EMBL" id="PRDK01000004">
    <property type="protein sequence ID" value="MBE8713309.1"/>
    <property type="molecule type" value="Genomic_DNA"/>
</dbReference>
<organism evidence="2 3">
    <name type="scientific">Sphingobacterium hungaricum</name>
    <dbReference type="NCBI Taxonomy" id="2082723"/>
    <lineage>
        <taxon>Bacteria</taxon>
        <taxon>Pseudomonadati</taxon>
        <taxon>Bacteroidota</taxon>
        <taxon>Sphingobacteriia</taxon>
        <taxon>Sphingobacteriales</taxon>
        <taxon>Sphingobacteriaceae</taxon>
        <taxon>Sphingobacterium</taxon>
    </lineage>
</organism>
<dbReference type="Pfam" id="PF03572">
    <property type="entry name" value="Peptidase_S41"/>
    <property type="match status" value="1"/>
</dbReference>
<keyword evidence="3" id="KW-1185">Reference proteome</keyword>
<evidence type="ECO:0000259" key="1">
    <source>
        <dbReference type="Pfam" id="PF03572"/>
    </source>
</evidence>
<dbReference type="Proteomes" id="UP000616201">
    <property type="component" value="Unassembled WGS sequence"/>
</dbReference>
<dbReference type="PROSITE" id="PS51257">
    <property type="entry name" value="PROKAR_LIPOPROTEIN"/>
    <property type="match status" value="1"/>
</dbReference>
<dbReference type="InterPro" id="IPR036034">
    <property type="entry name" value="PDZ_sf"/>
</dbReference>
<dbReference type="GO" id="GO:0030288">
    <property type="term" value="C:outer membrane-bounded periplasmic space"/>
    <property type="evidence" value="ECO:0007669"/>
    <property type="project" value="TreeGrafter"/>
</dbReference>
<dbReference type="GO" id="GO:0004175">
    <property type="term" value="F:endopeptidase activity"/>
    <property type="evidence" value="ECO:0007669"/>
    <property type="project" value="TreeGrafter"/>
</dbReference>
<dbReference type="Gene3D" id="3.30.750.170">
    <property type="match status" value="1"/>
</dbReference>
<dbReference type="RefSeq" id="WP_196935255.1">
    <property type="nucleotide sequence ID" value="NZ_MU158698.1"/>
</dbReference>
<dbReference type="GO" id="GO:0008236">
    <property type="term" value="F:serine-type peptidase activity"/>
    <property type="evidence" value="ECO:0007669"/>
    <property type="project" value="InterPro"/>
</dbReference>